<feature type="domain" description="Glycosyl transferase family 1" evidence="1">
    <location>
        <begin position="191"/>
        <end position="351"/>
    </location>
</feature>
<dbReference type="Pfam" id="PF00534">
    <property type="entry name" value="Glycos_transf_1"/>
    <property type="match status" value="1"/>
</dbReference>
<evidence type="ECO:0000313" key="2">
    <source>
        <dbReference type="EMBL" id="PVE50931.1"/>
    </source>
</evidence>
<protein>
    <submittedName>
        <fullName evidence="2">Glycosyl transferase family 1</fullName>
    </submittedName>
</protein>
<dbReference type="GO" id="GO:0016757">
    <property type="term" value="F:glycosyltransferase activity"/>
    <property type="evidence" value="ECO:0007669"/>
    <property type="project" value="InterPro"/>
</dbReference>
<dbReference type="PANTHER" id="PTHR45947:SF3">
    <property type="entry name" value="SULFOQUINOVOSYL TRANSFERASE SQD2"/>
    <property type="match status" value="1"/>
</dbReference>
<organism evidence="2 3">
    <name type="scientific">Rhizobium rhizogenes</name>
    <name type="common">Agrobacterium rhizogenes</name>
    <dbReference type="NCBI Taxonomy" id="359"/>
    <lineage>
        <taxon>Bacteria</taxon>
        <taxon>Pseudomonadati</taxon>
        <taxon>Pseudomonadota</taxon>
        <taxon>Alphaproteobacteria</taxon>
        <taxon>Hyphomicrobiales</taxon>
        <taxon>Rhizobiaceae</taxon>
        <taxon>Rhizobium/Agrobacterium group</taxon>
        <taxon>Rhizobium</taxon>
    </lineage>
</organism>
<dbReference type="RefSeq" id="WP_116494542.1">
    <property type="nucleotide sequence ID" value="NZ_QDFR01000009.1"/>
</dbReference>
<evidence type="ECO:0000313" key="3">
    <source>
        <dbReference type="Proteomes" id="UP000244335"/>
    </source>
</evidence>
<reference evidence="2 3" key="1">
    <citation type="submission" date="2018-04" db="EMBL/GenBank/DDBJ databases">
        <authorList>
            <person name="Hagen T."/>
        </authorList>
    </citation>
    <scope>NUCLEOTIDE SEQUENCE [LARGE SCALE GENOMIC DNA]</scope>
    <source>
        <strain evidence="2 3">TPD7009</strain>
    </source>
</reference>
<keyword evidence="2" id="KW-0808">Transferase</keyword>
<accession>A0AA92C048</accession>
<comment type="caution">
    <text evidence="2">The sequence shown here is derived from an EMBL/GenBank/DDBJ whole genome shotgun (WGS) entry which is preliminary data.</text>
</comment>
<dbReference type="SUPFAM" id="SSF53756">
    <property type="entry name" value="UDP-Glycosyltransferase/glycogen phosphorylase"/>
    <property type="match status" value="1"/>
</dbReference>
<gene>
    <name evidence="2" type="ORF">DC430_19785</name>
</gene>
<dbReference type="Proteomes" id="UP000244335">
    <property type="component" value="Unassembled WGS sequence"/>
</dbReference>
<proteinExistence type="predicted"/>
<dbReference type="PANTHER" id="PTHR45947">
    <property type="entry name" value="SULFOQUINOVOSYL TRANSFERASE SQD2"/>
    <property type="match status" value="1"/>
</dbReference>
<dbReference type="InterPro" id="IPR001296">
    <property type="entry name" value="Glyco_trans_1"/>
</dbReference>
<sequence length="390" mass="43722">MKVAIVHDWLYVMGGAEKVLAELFEIFPQAELFTLIDFLPKADRGFLEGKKTHTSFLQKMPMVRTKHRQYIGIMPLAIEQFDFSAFDLVISSSSSVAKGIITGPQQIHISYVHSPMRYAWDQQAVYLKEARMEKGIKSGIARILLHYLRMWDIRTAHGPDLMIANSAFVARRIKKTYGLEAKVVNPPVDLRFFKPHYEKQDYYITASRMVPYKKIPLIIEAFAQMPDKHLVVIGEGPDYEKARKAASGNVTLMGYQTSDVLRSKIAQAKAFVFAAEEDFGIVPVEAQACGTPVIAFSKGGTFETVRGLDKASPTGVHFHEQTVDAIIAAVKQFENHRSEITVENCVKNAENFSAQRFRSGITTLVADYFPNLGLPDAEDQSALSFASSRF</sequence>
<dbReference type="InterPro" id="IPR050194">
    <property type="entry name" value="Glycosyltransferase_grp1"/>
</dbReference>
<dbReference type="CDD" id="cd03804">
    <property type="entry name" value="GT4_WbaZ-like"/>
    <property type="match status" value="1"/>
</dbReference>
<dbReference type="EMBL" id="QDFR01000009">
    <property type="protein sequence ID" value="PVE50931.1"/>
    <property type="molecule type" value="Genomic_DNA"/>
</dbReference>
<name>A0AA92C048_RHIRH</name>
<evidence type="ECO:0000259" key="1">
    <source>
        <dbReference type="Pfam" id="PF00534"/>
    </source>
</evidence>
<dbReference type="Gene3D" id="3.40.50.2000">
    <property type="entry name" value="Glycogen Phosphorylase B"/>
    <property type="match status" value="2"/>
</dbReference>
<dbReference type="AlphaFoldDB" id="A0AA92C048"/>